<dbReference type="Proteomes" id="UP000326837">
    <property type="component" value="Chromosome"/>
</dbReference>
<dbReference type="AlphaFoldDB" id="A0A5K7XGP2"/>
<evidence type="ECO:0000313" key="1">
    <source>
        <dbReference type="EMBL" id="BBO33456.1"/>
    </source>
</evidence>
<proteinExistence type="predicted"/>
<name>A0A5K7XGP2_9BACT</name>
<dbReference type="InterPro" id="IPR043740">
    <property type="entry name" value="DUF5685"/>
</dbReference>
<organism evidence="1 2">
    <name type="scientific">Lacipirellula parvula</name>
    <dbReference type="NCBI Taxonomy" id="2650471"/>
    <lineage>
        <taxon>Bacteria</taxon>
        <taxon>Pseudomonadati</taxon>
        <taxon>Planctomycetota</taxon>
        <taxon>Planctomycetia</taxon>
        <taxon>Pirellulales</taxon>
        <taxon>Lacipirellulaceae</taxon>
        <taxon>Lacipirellula</taxon>
    </lineage>
</organism>
<gene>
    <name evidence="1" type="ORF">PLANPX_3068</name>
</gene>
<keyword evidence="2" id="KW-1185">Reference proteome</keyword>
<sequence>MFGILKPAYRELHGRDRVAYSSIYCNLCGALAAEYGLPSRLLVVHDIATLAWLLTTGETREMPFNRGNCLRGGAGRVRQGGLPPLLKYLAAISAFTLGVKLQDDERDQRNWRNAIVNATYQRTFNRSSQKLQQVGADTNRLRSALEEQCVLEARSESELECAAAPTAQAYAAVVHEIHRLGAPRADFSFEQREALGAALGATIYAIDAFRDYEKDLEGSYNPLCVQAAKAASMPQTVRGDALRFIENCLASASGVIRTLDNATHLRWNAIAAHLLGYLRPLPEFITLSTRCYVPCEHGVVAFDDKECTPAVYGCLCCCCLGLNYCCT</sequence>
<protein>
    <submittedName>
        <fullName evidence="1">Uncharacterized protein</fullName>
    </submittedName>
</protein>
<evidence type="ECO:0000313" key="2">
    <source>
        <dbReference type="Proteomes" id="UP000326837"/>
    </source>
</evidence>
<dbReference type="KEGG" id="lpav:PLANPX_3068"/>
<dbReference type="EMBL" id="AP021861">
    <property type="protein sequence ID" value="BBO33456.1"/>
    <property type="molecule type" value="Genomic_DNA"/>
</dbReference>
<accession>A0A5K7XGP2</accession>
<dbReference type="Pfam" id="PF18937">
    <property type="entry name" value="DUF5685"/>
    <property type="match status" value="1"/>
</dbReference>
<reference evidence="2" key="1">
    <citation type="submission" date="2019-10" db="EMBL/GenBank/DDBJ databases">
        <title>Lacipirellula parvula gen. nov., sp. nov., representing a lineage of planctomycetes widespread in freshwater anoxic habitats, and description of the family Lacipirellulaceae.</title>
        <authorList>
            <person name="Dedysh S.N."/>
            <person name="Kulichevskaya I.S."/>
            <person name="Beletsky A.V."/>
            <person name="Rakitin A.L."/>
            <person name="Mardanov A.V."/>
            <person name="Ivanova A.A."/>
            <person name="Saltykova V.X."/>
            <person name="Rijpstra W.I.C."/>
            <person name="Sinninghe Damste J.S."/>
            <person name="Ravin N.V."/>
        </authorList>
    </citation>
    <scope>NUCLEOTIDE SEQUENCE [LARGE SCALE GENOMIC DNA]</scope>
    <source>
        <strain evidence="2">PX69</strain>
    </source>
</reference>